<dbReference type="GO" id="GO:0046914">
    <property type="term" value="F:transition metal ion binding"/>
    <property type="evidence" value="ECO:0007669"/>
    <property type="project" value="InterPro"/>
</dbReference>
<proteinExistence type="predicted"/>
<name>A0A071MLH6_9BURK</name>
<dbReference type="InterPro" id="IPR022261">
    <property type="entry name" value="RNP_Burkhold"/>
</dbReference>
<dbReference type="NCBIfam" id="TIGR03795">
    <property type="entry name" value="RNP_Burkhold"/>
    <property type="match status" value="1"/>
</dbReference>
<dbReference type="SUPFAM" id="SSF56209">
    <property type="entry name" value="Nitrile hydratase alpha chain"/>
    <property type="match status" value="1"/>
</dbReference>
<evidence type="ECO:0000313" key="1">
    <source>
        <dbReference type="EMBL" id="KEA61535.1"/>
    </source>
</evidence>
<dbReference type="AlphaFoldDB" id="A0A071MLH6"/>
<accession>A0A071MLH6</accession>
<dbReference type="OrthoDB" id="9030739at2"/>
<dbReference type="GO" id="GO:0003824">
    <property type="term" value="F:catalytic activity"/>
    <property type="evidence" value="ECO:0007669"/>
    <property type="project" value="InterPro"/>
</dbReference>
<protein>
    <submittedName>
        <fullName evidence="1">ABC transporter ATPase</fullName>
    </submittedName>
</protein>
<organism evidence="1">
    <name type="scientific">Burkholderia cenocepacia</name>
    <dbReference type="NCBI Taxonomy" id="95486"/>
    <lineage>
        <taxon>Bacteria</taxon>
        <taxon>Pseudomonadati</taxon>
        <taxon>Pseudomonadota</taxon>
        <taxon>Betaproteobacteria</taxon>
        <taxon>Burkholderiales</taxon>
        <taxon>Burkholderiaceae</taxon>
        <taxon>Burkholderia</taxon>
        <taxon>Burkholderia cepacia complex</taxon>
    </lineage>
</organism>
<dbReference type="InterPro" id="IPR036648">
    <property type="entry name" value="CN_Hdrase_a/SCN_Hdrase_g_sf"/>
</dbReference>
<sequence>MSKDLRLPTYEQFLEYRATVIRAIALAWHSPAFLDELEADPIEALREHFDYQFPFRLDLKVQPKSSEWTPTVNGDWTAGRRNKLTLYLPPAPADKAQFAQALAAYNANHITIME</sequence>
<comment type="caution">
    <text evidence="1">The sequence shown here is derived from an EMBL/GenBank/DDBJ whole genome shotgun (WGS) entry which is preliminary data.</text>
</comment>
<reference evidence="1" key="1">
    <citation type="submission" date="2014-04" db="EMBL/GenBank/DDBJ databases">
        <title>In planta biocontrol of soil-borne Fusarium wilt of banana through a plant endophytic bacterium, Burkholderia cenocepacia 869T2.</title>
        <authorList>
            <person name="Ho Y.-N."/>
            <person name="Chiang H.-M."/>
            <person name="Chao C.-P."/>
            <person name="Su C.-C."/>
            <person name="Hsu H.-F."/>
            <person name="Guo C.-T."/>
            <person name="Hsieh J.-L."/>
            <person name="Huang C.-C."/>
        </authorList>
    </citation>
    <scope>NUCLEOTIDE SEQUENCE [LARGE SCALE GENOMIC DNA]</scope>
    <source>
        <strain evidence="1">869T2</strain>
    </source>
</reference>
<gene>
    <name evidence="1" type="ORF">DT99_01735</name>
</gene>
<dbReference type="EMBL" id="JJOA01000001">
    <property type="protein sequence ID" value="KEA61535.1"/>
    <property type="molecule type" value="Genomic_DNA"/>
</dbReference>